<gene>
    <name evidence="2" type="ORF">B296_00020393</name>
</gene>
<feature type="compositionally biased region" description="Basic and acidic residues" evidence="1">
    <location>
        <begin position="129"/>
        <end position="139"/>
    </location>
</feature>
<dbReference type="EMBL" id="AMZH03011573">
    <property type="protein sequence ID" value="RRT52625.1"/>
    <property type="molecule type" value="Genomic_DNA"/>
</dbReference>
<feature type="region of interest" description="Disordered" evidence="1">
    <location>
        <begin position="129"/>
        <end position="168"/>
    </location>
</feature>
<sequence>MGVRAFKALEIMKSCHNFDSTVSVESLATIQKRYNISNEYTLHAPLLGQCSYHTYPEGFSISINLLEAGLRFPLHPMIRECLGWWQISPSQIVFATWAPTLPATTVAQSLPEVEKVQAEAVAKKGAEALSKRPIEESLHPRKKVNVSNRHMSQHGEEGSKSHASKGKE</sequence>
<dbReference type="Proteomes" id="UP000287651">
    <property type="component" value="Unassembled WGS sequence"/>
</dbReference>
<reference evidence="2 3" key="1">
    <citation type="journal article" date="2014" name="Agronomy (Basel)">
        <title>A Draft Genome Sequence for Ensete ventricosum, the Drought-Tolerant Tree Against Hunger.</title>
        <authorList>
            <person name="Harrison J."/>
            <person name="Moore K.A."/>
            <person name="Paszkiewicz K."/>
            <person name="Jones T."/>
            <person name="Grant M."/>
            <person name="Ambacheew D."/>
            <person name="Muzemil S."/>
            <person name="Studholme D.J."/>
        </authorList>
    </citation>
    <scope>NUCLEOTIDE SEQUENCE [LARGE SCALE GENOMIC DNA]</scope>
</reference>
<protein>
    <submittedName>
        <fullName evidence="2">Uncharacterized protein</fullName>
    </submittedName>
</protein>
<evidence type="ECO:0000256" key="1">
    <source>
        <dbReference type="SAM" id="MobiDB-lite"/>
    </source>
</evidence>
<comment type="caution">
    <text evidence="2">The sequence shown here is derived from an EMBL/GenBank/DDBJ whole genome shotgun (WGS) entry which is preliminary data.</text>
</comment>
<organism evidence="2 3">
    <name type="scientific">Ensete ventricosum</name>
    <name type="common">Abyssinian banana</name>
    <name type="synonym">Musa ensete</name>
    <dbReference type="NCBI Taxonomy" id="4639"/>
    <lineage>
        <taxon>Eukaryota</taxon>
        <taxon>Viridiplantae</taxon>
        <taxon>Streptophyta</taxon>
        <taxon>Embryophyta</taxon>
        <taxon>Tracheophyta</taxon>
        <taxon>Spermatophyta</taxon>
        <taxon>Magnoliopsida</taxon>
        <taxon>Liliopsida</taxon>
        <taxon>Zingiberales</taxon>
        <taxon>Musaceae</taxon>
        <taxon>Ensete</taxon>
    </lineage>
</organism>
<feature type="compositionally biased region" description="Basic and acidic residues" evidence="1">
    <location>
        <begin position="153"/>
        <end position="168"/>
    </location>
</feature>
<name>A0A426YLM8_ENSVE</name>
<evidence type="ECO:0000313" key="2">
    <source>
        <dbReference type="EMBL" id="RRT52625.1"/>
    </source>
</evidence>
<dbReference type="AlphaFoldDB" id="A0A426YLM8"/>
<evidence type="ECO:0000313" key="3">
    <source>
        <dbReference type="Proteomes" id="UP000287651"/>
    </source>
</evidence>
<proteinExistence type="predicted"/>
<accession>A0A426YLM8</accession>